<dbReference type="AlphaFoldDB" id="A0AB39L0V6"/>
<dbReference type="InterPro" id="IPR036705">
    <property type="entry name" value="Ribosyl_crysJ1_sf"/>
</dbReference>
<proteinExistence type="predicted"/>
<protein>
    <submittedName>
        <fullName evidence="2">ADP-ribosylglycohydrolase family protein</fullName>
    </submittedName>
</protein>
<accession>A0AB39L0V6</accession>
<keyword evidence="1" id="KW-0460">Magnesium</keyword>
<feature type="binding site" evidence="1">
    <location>
        <position position="311"/>
    </location>
    <ligand>
        <name>Mg(2+)</name>
        <dbReference type="ChEBI" id="CHEBI:18420"/>
        <label>1</label>
    </ligand>
</feature>
<dbReference type="InterPro" id="IPR005502">
    <property type="entry name" value="Ribosyl_crysJ1"/>
</dbReference>
<name>A0AB39L0V6_9MICC</name>
<reference evidence="2" key="1">
    <citation type="submission" date="2024-07" db="EMBL/GenBank/DDBJ databases">
        <authorList>
            <person name="fu j."/>
        </authorList>
    </citation>
    <scope>NUCLEOTIDE SEQUENCE</scope>
    <source>
        <strain evidence="2">P10A9</strain>
    </source>
</reference>
<dbReference type="Gene3D" id="1.10.4080.10">
    <property type="entry name" value="ADP-ribosylation/Crystallin J1"/>
    <property type="match status" value="1"/>
</dbReference>
<dbReference type="SUPFAM" id="SSF101478">
    <property type="entry name" value="ADP-ribosylglycohydrolase"/>
    <property type="match status" value="1"/>
</dbReference>
<dbReference type="KEGG" id="spue:AB5L97_11570"/>
<dbReference type="Pfam" id="PF03747">
    <property type="entry name" value="ADP_ribosyl_GH"/>
    <property type="match status" value="1"/>
</dbReference>
<gene>
    <name evidence="2" type="ORF">AB5L97_11570</name>
</gene>
<evidence type="ECO:0000313" key="2">
    <source>
        <dbReference type="EMBL" id="XDP43932.1"/>
    </source>
</evidence>
<organism evidence="2">
    <name type="scientific">Sinomonas puerhi</name>
    <dbReference type="NCBI Taxonomy" id="3238584"/>
    <lineage>
        <taxon>Bacteria</taxon>
        <taxon>Bacillati</taxon>
        <taxon>Actinomycetota</taxon>
        <taxon>Actinomycetes</taxon>
        <taxon>Micrococcales</taxon>
        <taxon>Micrococcaceae</taxon>
        <taxon>Sinomonas</taxon>
    </lineage>
</organism>
<sequence length="356" mass="34411">MTSPTPASRIQGCLVGTAVAEAAAIAGLSADASGEVWGPGEALAGDAALRPLGAAGQLTLFTADGLAEVIEWANDGVHADEAAGVWLASLRWVAAQGVPLSPSAPMAQPRWLDAQDGVLVPAAVRPVWLGSLASGEMGLPGRPSGSDCDDAGAAAHAAAFGLIAHVSAATVAKMAFDGAALTHSAPVALQAAAAVACMTHFLTLGADYRTAAGSAYAQIASLRSPHDAVLAALDAAGEAGSASTGSSVGGDAPGSAGGTAGARVEGRADAAAILAGAVASVLAAESAHASGDPRQHAFAAGIRLAAAHGSDAAAIAGALLGTGWGYEAVPTEWITRTAGMIAAEGVAVHFADVTGA</sequence>
<comment type="cofactor">
    <cofactor evidence="1">
        <name>Mg(2+)</name>
        <dbReference type="ChEBI" id="CHEBI:18420"/>
    </cofactor>
    <text evidence="1">Binds 2 magnesium ions per subunit.</text>
</comment>
<evidence type="ECO:0000256" key="1">
    <source>
        <dbReference type="PIRSR" id="PIRSR605502-1"/>
    </source>
</evidence>
<dbReference type="GO" id="GO:0046872">
    <property type="term" value="F:metal ion binding"/>
    <property type="evidence" value="ECO:0007669"/>
    <property type="project" value="UniProtKB-KW"/>
</dbReference>
<dbReference type="EMBL" id="CP163302">
    <property type="protein sequence ID" value="XDP43932.1"/>
    <property type="molecule type" value="Genomic_DNA"/>
</dbReference>
<keyword evidence="1" id="KW-0479">Metal-binding</keyword>
<dbReference type="RefSeq" id="WP_369044785.1">
    <property type="nucleotide sequence ID" value="NZ_CP163302.1"/>
</dbReference>